<evidence type="ECO:0000256" key="7">
    <source>
        <dbReference type="ARBA" id="ARBA00070305"/>
    </source>
</evidence>
<keyword evidence="2" id="KW-0547">Nucleotide-binding</keyword>
<dbReference type="InterPro" id="IPR003593">
    <property type="entry name" value="AAA+_ATPase"/>
</dbReference>
<dbReference type="GO" id="GO:0015418">
    <property type="term" value="F:ABC-type quaternary ammonium compound transporting activity"/>
    <property type="evidence" value="ECO:0007669"/>
    <property type="project" value="UniProtKB-EC"/>
</dbReference>
<dbReference type="SMART" id="SM00382">
    <property type="entry name" value="AAA"/>
    <property type="match status" value="1"/>
</dbReference>
<dbReference type="GO" id="GO:0005524">
    <property type="term" value="F:ATP binding"/>
    <property type="evidence" value="ECO:0007669"/>
    <property type="project" value="UniProtKB-KW"/>
</dbReference>
<name>A0A419V8S4_9BACL</name>
<dbReference type="InterPro" id="IPR027417">
    <property type="entry name" value="P-loop_NTPase"/>
</dbReference>
<dbReference type="Proteomes" id="UP000285120">
    <property type="component" value="Unassembled WGS sequence"/>
</dbReference>
<dbReference type="SUPFAM" id="SSF52540">
    <property type="entry name" value="P-loop containing nucleoside triphosphate hydrolases"/>
    <property type="match status" value="1"/>
</dbReference>
<dbReference type="EMBL" id="RAPK01000006">
    <property type="protein sequence ID" value="RKD76437.1"/>
    <property type="molecule type" value="Genomic_DNA"/>
</dbReference>
<evidence type="ECO:0000256" key="3">
    <source>
        <dbReference type="ARBA" id="ARBA00022840"/>
    </source>
</evidence>
<evidence type="ECO:0000256" key="6">
    <source>
        <dbReference type="ARBA" id="ARBA00066388"/>
    </source>
</evidence>
<comment type="catalytic activity">
    <reaction evidence="4">
        <text>a quaternary ammonium(out) + ATP + H2O = a quaternary ammonium(in) + ADP + phosphate + H(+)</text>
        <dbReference type="Rhea" id="RHEA:11036"/>
        <dbReference type="ChEBI" id="CHEBI:15377"/>
        <dbReference type="ChEBI" id="CHEBI:15378"/>
        <dbReference type="ChEBI" id="CHEBI:30616"/>
        <dbReference type="ChEBI" id="CHEBI:35267"/>
        <dbReference type="ChEBI" id="CHEBI:43474"/>
        <dbReference type="ChEBI" id="CHEBI:456216"/>
        <dbReference type="EC" id="7.6.2.9"/>
    </reaction>
</comment>
<dbReference type="InterPro" id="IPR003439">
    <property type="entry name" value="ABC_transporter-like_ATP-bd"/>
</dbReference>
<dbReference type="InterPro" id="IPR013611">
    <property type="entry name" value="Transp-assoc_OB_typ2"/>
</dbReference>
<dbReference type="GO" id="GO:0043190">
    <property type="term" value="C:ATP-binding cassette (ABC) transporter complex"/>
    <property type="evidence" value="ECO:0007669"/>
    <property type="project" value="InterPro"/>
</dbReference>
<evidence type="ECO:0000256" key="4">
    <source>
        <dbReference type="ARBA" id="ARBA00052482"/>
    </source>
</evidence>
<dbReference type="InterPro" id="IPR050093">
    <property type="entry name" value="ABC_SmlMolc_Importer"/>
</dbReference>
<evidence type="ECO:0000313" key="9">
    <source>
        <dbReference type="EMBL" id="RKD76437.1"/>
    </source>
</evidence>
<dbReference type="RefSeq" id="WP_120191840.1">
    <property type="nucleotide sequence ID" value="NZ_RAPK01000006.1"/>
</dbReference>
<dbReference type="AlphaFoldDB" id="A0A419V8S4"/>
<dbReference type="EC" id="7.6.2.9" evidence="6"/>
<dbReference type="Pfam" id="PF00005">
    <property type="entry name" value="ABC_tran"/>
    <property type="match status" value="1"/>
</dbReference>
<evidence type="ECO:0000259" key="8">
    <source>
        <dbReference type="PROSITE" id="PS50893"/>
    </source>
</evidence>
<dbReference type="InterPro" id="IPR017871">
    <property type="entry name" value="ABC_transporter-like_CS"/>
</dbReference>
<organism evidence="9 10">
    <name type="scientific">Sinobaca qinghaiensis</name>
    <dbReference type="NCBI Taxonomy" id="342944"/>
    <lineage>
        <taxon>Bacteria</taxon>
        <taxon>Bacillati</taxon>
        <taxon>Bacillota</taxon>
        <taxon>Bacilli</taxon>
        <taxon>Bacillales</taxon>
        <taxon>Sporolactobacillaceae</taxon>
        <taxon>Sinobaca</taxon>
    </lineage>
</organism>
<accession>A0A419V8S4</accession>
<feature type="domain" description="ABC transporter" evidence="8">
    <location>
        <begin position="3"/>
        <end position="240"/>
    </location>
</feature>
<evidence type="ECO:0000256" key="1">
    <source>
        <dbReference type="ARBA" id="ARBA00022448"/>
    </source>
</evidence>
<evidence type="ECO:0000256" key="5">
    <source>
        <dbReference type="ARBA" id="ARBA00063934"/>
    </source>
</evidence>
<dbReference type="PROSITE" id="PS00211">
    <property type="entry name" value="ABC_TRANSPORTER_1"/>
    <property type="match status" value="1"/>
</dbReference>
<evidence type="ECO:0000256" key="2">
    <source>
        <dbReference type="ARBA" id="ARBA00022741"/>
    </source>
</evidence>
<dbReference type="FunFam" id="3.40.50.300:FF:000425">
    <property type="entry name" value="Probable ABC transporter, ATP-binding subunit"/>
    <property type="match status" value="1"/>
</dbReference>
<dbReference type="OrthoDB" id="9790614at2"/>
<dbReference type="GO" id="GO:0016887">
    <property type="term" value="F:ATP hydrolysis activity"/>
    <property type="evidence" value="ECO:0007669"/>
    <property type="project" value="InterPro"/>
</dbReference>
<proteinExistence type="predicted"/>
<keyword evidence="3 9" id="KW-0067">ATP-binding</keyword>
<dbReference type="PANTHER" id="PTHR42781:SF4">
    <property type="entry name" value="SPERMIDINE_PUTRESCINE IMPORT ATP-BINDING PROTEIN POTA"/>
    <property type="match status" value="1"/>
</dbReference>
<dbReference type="SUPFAM" id="SSF50331">
    <property type="entry name" value="MOP-like"/>
    <property type="match status" value="1"/>
</dbReference>
<dbReference type="InterPro" id="IPR008995">
    <property type="entry name" value="Mo/tungstate-bd_C_term_dom"/>
</dbReference>
<dbReference type="Gene3D" id="3.40.50.300">
    <property type="entry name" value="P-loop containing nucleotide triphosphate hydrolases"/>
    <property type="match status" value="1"/>
</dbReference>
<keyword evidence="10" id="KW-1185">Reference proteome</keyword>
<evidence type="ECO:0000313" key="10">
    <source>
        <dbReference type="Proteomes" id="UP000285120"/>
    </source>
</evidence>
<dbReference type="Pfam" id="PF08402">
    <property type="entry name" value="TOBE_2"/>
    <property type="match status" value="1"/>
</dbReference>
<comment type="subunit">
    <text evidence="5">The complex is composed of two ATP-binding proteins (OpuCA), two transmembrane proteins (OpuCB and OpuCD) and a solute-binding protein (OpuCC).</text>
</comment>
<reference evidence="9 10" key="1">
    <citation type="submission" date="2018-09" db="EMBL/GenBank/DDBJ databases">
        <title>Genomic Encyclopedia of Archaeal and Bacterial Type Strains, Phase II (KMG-II): from individual species to whole genera.</title>
        <authorList>
            <person name="Goeker M."/>
        </authorList>
    </citation>
    <scope>NUCLEOTIDE SEQUENCE [LARGE SCALE GENOMIC DNA]</scope>
    <source>
        <strain evidence="9 10">DSM 17008</strain>
    </source>
</reference>
<gene>
    <name evidence="9" type="ORF">ATL39_0654</name>
</gene>
<comment type="caution">
    <text evidence="9">The sequence shown here is derived from an EMBL/GenBank/DDBJ whole genome shotgun (WGS) entry which is preliminary data.</text>
</comment>
<sequence>MSTRLHSVTKSFGDLHALQNINLEVKEGEFVAIVGPSGCGKSTLLRLLAGFDRPTHGEITIGETMAANASEALPPEKRSIGMVFQSFALWPHMRVQEQIMFPLQHRSSKKMSKNDKQKRVEEVLSLTGMTAFADRMPHQLSGGQKQRVALARAIVASPSLLLMDEPLSSLDAELRSAMRQEIQRIHKHSGATIVYVTHDQEEALAMADRIVVMQNGQIEQAGTPRGIYYYPATAFAATFVSKANIIPGVWNHSTFHPFNRSHTFWEKPKVAPFFQKKSIFPARPDELILIGEVQKDGLQGVIKNVQFQGTYIQYTVSVEETDLTVHADILQNFAPGDTVTLQLKESSIKGIGLKQA</sequence>
<keyword evidence="1" id="KW-0813">Transport</keyword>
<protein>
    <recommendedName>
        <fullName evidence="7">Carnitine transport ATP-binding protein OpuCA</fullName>
        <ecNumber evidence="6">7.6.2.9</ecNumber>
    </recommendedName>
</protein>
<dbReference type="PROSITE" id="PS50893">
    <property type="entry name" value="ABC_TRANSPORTER_2"/>
    <property type="match status" value="1"/>
</dbReference>
<dbReference type="PANTHER" id="PTHR42781">
    <property type="entry name" value="SPERMIDINE/PUTRESCINE IMPORT ATP-BINDING PROTEIN POTA"/>
    <property type="match status" value="1"/>
</dbReference>